<accession>A0A0J6YKZ1</accession>
<name>A0A0J6YKZ1_9MYCO</name>
<dbReference type="PATRIC" id="fig|37916.4.peg.3740"/>
<dbReference type="Gene3D" id="3.60.15.10">
    <property type="entry name" value="Ribonuclease Z/Hydroxyacylglutathione hydrolase-like"/>
    <property type="match status" value="1"/>
</dbReference>
<sequence>MILQQYYIECLSHASYLIGDETTRRAVVVDPRRDITEYLTDAERTDWRSKA</sequence>
<evidence type="ECO:0000313" key="1">
    <source>
        <dbReference type="EMBL" id="KMO73446.1"/>
    </source>
</evidence>
<dbReference type="AlphaFoldDB" id="A0A0J6YKZ1"/>
<protein>
    <recommendedName>
        <fullName evidence="3">Hydroxyacylglutathione hydrolase</fullName>
    </recommendedName>
</protein>
<proteinExistence type="predicted"/>
<evidence type="ECO:0008006" key="3">
    <source>
        <dbReference type="Google" id="ProtNLM"/>
    </source>
</evidence>
<keyword evidence="2" id="KW-1185">Reference proteome</keyword>
<comment type="caution">
    <text evidence="1">The sequence shown here is derived from an EMBL/GenBank/DDBJ whole genome shotgun (WGS) entry which is preliminary data.</text>
</comment>
<reference evidence="1 2" key="1">
    <citation type="journal article" date="2015" name="Genome Biol. Evol.">
        <title>Characterization of Three Mycobacterium spp. with Potential Use in Bioremediation by Genome Sequencing and Comparative Genomics.</title>
        <authorList>
            <person name="Das S."/>
            <person name="Pettersson B.M."/>
            <person name="Behra P.R."/>
            <person name="Ramesh M."/>
            <person name="Dasgupta S."/>
            <person name="Bhattacharya A."/>
            <person name="Kirsebom L.A."/>
        </authorList>
    </citation>
    <scope>NUCLEOTIDE SEQUENCE [LARGE SCALE GENOMIC DNA]</scope>
    <source>
        <strain evidence="1 2">DSM 43826</strain>
    </source>
</reference>
<evidence type="ECO:0000313" key="2">
    <source>
        <dbReference type="Proteomes" id="UP000036513"/>
    </source>
</evidence>
<dbReference type="Proteomes" id="UP000036513">
    <property type="component" value="Unassembled WGS sequence"/>
</dbReference>
<gene>
    <name evidence="1" type="ORF">MCHLDSM_03792</name>
</gene>
<organism evidence="1 2">
    <name type="scientific">Mycolicibacterium chlorophenolicum</name>
    <dbReference type="NCBI Taxonomy" id="37916"/>
    <lineage>
        <taxon>Bacteria</taxon>
        <taxon>Bacillati</taxon>
        <taxon>Actinomycetota</taxon>
        <taxon>Actinomycetes</taxon>
        <taxon>Mycobacteriales</taxon>
        <taxon>Mycobacteriaceae</taxon>
        <taxon>Mycolicibacterium</taxon>
    </lineage>
</organism>
<dbReference type="STRING" id="37916.MCHLDSM_03792"/>
<dbReference type="SMR" id="A0A0J6YKZ1"/>
<dbReference type="EMBL" id="JYNL01000039">
    <property type="protein sequence ID" value="KMO73446.1"/>
    <property type="molecule type" value="Genomic_DNA"/>
</dbReference>
<dbReference type="InterPro" id="IPR036866">
    <property type="entry name" value="RibonucZ/Hydroxyglut_hydro"/>
</dbReference>